<dbReference type="InterPro" id="IPR001653">
    <property type="entry name" value="DAP_epimerase_DapF"/>
</dbReference>
<keyword evidence="8" id="KW-0963">Cytoplasm</keyword>
<dbReference type="InterPro" id="IPR018510">
    <property type="entry name" value="DAP_epimerase_AS"/>
</dbReference>
<dbReference type="HAMAP" id="MF_00197">
    <property type="entry name" value="DAP_epimerase"/>
    <property type="match status" value="1"/>
</dbReference>
<keyword evidence="5 8" id="KW-0457">Lysine biosynthesis</keyword>
<dbReference type="PROSITE" id="PS01326">
    <property type="entry name" value="DAP_EPIMERASE"/>
    <property type="match status" value="1"/>
</dbReference>
<feature type="binding site" evidence="8">
    <location>
        <position position="12"/>
    </location>
    <ligand>
        <name>substrate</name>
    </ligand>
</feature>
<keyword evidence="4 8" id="KW-0028">Amino-acid biosynthesis</keyword>
<comment type="subcellular location">
    <subcellularLocation>
        <location evidence="8">Cytoplasm</location>
    </subcellularLocation>
</comment>
<feature type="site" description="Could be important to modulate the pK values of the two catalytic cysteine residues" evidence="8">
    <location>
        <position position="163"/>
    </location>
</feature>
<organism evidence="10 11">
    <name type="scientific">Romboutsia sedimentorum</name>
    <dbReference type="NCBI Taxonomy" id="1368474"/>
    <lineage>
        <taxon>Bacteria</taxon>
        <taxon>Bacillati</taxon>
        <taxon>Bacillota</taxon>
        <taxon>Clostridia</taxon>
        <taxon>Peptostreptococcales</taxon>
        <taxon>Peptostreptococcaceae</taxon>
        <taxon>Romboutsia</taxon>
    </lineage>
</organism>
<keyword evidence="6 8" id="KW-0413">Isomerase</keyword>
<dbReference type="Proteomes" id="UP001301012">
    <property type="component" value="Unassembled WGS sequence"/>
</dbReference>
<accession>A0ABT7EBA2</accession>
<name>A0ABT7EBA2_9FIRM</name>
<reference evidence="10 11" key="1">
    <citation type="submission" date="2023-05" db="EMBL/GenBank/DDBJ databases">
        <title>Rombocin, a short stable natural nisin variant, displays selective antimicrobial activity against Listeria monocytogenes and employs dual mode of action to kill target bacterial strains.</title>
        <authorList>
            <person name="Wambui J."/>
            <person name="Stephan R."/>
            <person name="Kuipers O.P."/>
        </authorList>
    </citation>
    <scope>NUCLEOTIDE SEQUENCE [LARGE SCALE GENOMIC DNA]</scope>
    <source>
        <strain evidence="10 11">RC002</strain>
    </source>
</reference>
<comment type="pathway">
    <text evidence="1 8">Amino-acid biosynthesis; L-lysine biosynthesis via DAP pathway; DL-2,6-diaminopimelate from LL-2,6-diaminopimelate: step 1/1.</text>
</comment>
<feature type="active site" description="Proton donor" evidence="8">
    <location>
        <position position="72"/>
    </location>
</feature>
<evidence type="ECO:0000256" key="6">
    <source>
        <dbReference type="ARBA" id="ARBA00023235"/>
    </source>
</evidence>
<feature type="binding site" evidence="8">
    <location>
        <begin position="73"/>
        <end position="74"/>
    </location>
    <ligand>
        <name>substrate</name>
    </ligand>
</feature>
<evidence type="ECO:0000256" key="7">
    <source>
        <dbReference type="ARBA" id="ARBA00051712"/>
    </source>
</evidence>
<dbReference type="EC" id="5.1.1.7" evidence="3 8"/>
<feature type="active site" evidence="9">
    <location>
        <position position="72"/>
    </location>
</feature>
<comment type="subunit">
    <text evidence="8">Homodimer.</text>
</comment>
<feature type="binding site" evidence="8">
    <location>
        <position position="194"/>
    </location>
    <ligand>
        <name>substrate</name>
    </ligand>
</feature>
<dbReference type="PANTHER" id="PTHR31689:SF0">
    <property type="entry name" value="DIAMINOPIMELATE EPIMERASE"/>
    <property type="match status" value="1"/>
</dbReference>
<dbReference type="NCBIfam" id="TIGR00652">
    <property type="entry name" value="DapF"/>
    <property type="match status" value="1"/>
</dbReference>
<comment type="caution">
    <text evidence="10">The sequence shown here is derived from an EMBL/GenBank/DDBJ whole genome shotgun (WGS) entry which is preliminary data.</text>
</comment>
<feature type="binding site" evidence="8">
    <location>
        <position position="63"/>
    </location>
    <ligand>
        <name>substrate</name>
    </ligand>
</feature>
<evidence type="ECO:0000256" key="5">
    <source>
        <dbReference type="ARBA" id="ARBA00023154"/>
    </source>
</evidence>
<evidence type="ECO:0000256" key="4">
    <source>
        <dbReference type="ARBA" id="ARBA00022605"/>
    </source>
</evidence>
<keyword evidence="11" id="KW-1185">Reference proteome</keyword>
<feature type="site" description="Could be important to modulate the pK values of the two catalytic cysteine residues" evidence="8">
    <location>
        <position position="212"/>
    </location>
</feature>
<comment type="catalytic activity">
    <reaction evidence="7 8">
        <text>(2S,6S)-2,6-diaminopimelate = meso-2,6-diaminopimelate</text>
        <dbReference type="Rhea" id="RHEA:15393"/>
        <dbReference type="ChEBI" id="CHEBI:57609"/>
        <dbReference type="ChEBI" id="CHEBI:57791"/>
        <dbReference type="EC" id="5.1.1.7"/>
    </reaction>
</comment>
<evidence type="ECO:0000256" key="2">
    <source>
        <dbReference type="ARBA" id="ARBA00010219"/>
    </source>
</evidence>
<dbReference type="SUPFAM" id="SSF54506">
    <property type="entry name" value="Diaminopimelate epimerase-like"/>
    <property type="match status" value="2"/>
</dbReference>
<evidence type="ECO:0000256" key="9">
    <source>
        <dbReference type="PROSITE-ProRule" id="PRU10125"/>
    </source>
</evidence>
<comment type="function">
    <text evidence="8">Catalyzes the stereoinversion of LL-2,6-diaminopimelate (L,L-DAP) to meso-diaminopimelate (meso-DAP), a precursor of L-lysine and an essential component of the bacterial peptidoglycan.</text>
</comment>
<dbReference type="PANTHER" id="PTHR31689">
    <property type="entry name" value="DIAMINOPIMELATE EPIMERASE, CHLOROPLASTIC"/>
    <property type="match status" value="1"/>
</dbReference>
<comment type="caution">
    <text evidence="8">Lacks conserved residue(s) required for the propagation of feature annotation.</text>
</comment>
<comment type="similarity">
    <text evidence="2 8">Belongs to the diaminopimelate epimerase family.</text>
</comment>
<feature type="active site" description="Proton acceptor" evidence="8">
    <location>
        <position position="221"/>
    </location>
</feature>
<evidence type="ECO:0000256" key="3">
    <source>
        <dbReference type="ARBA" id="ARBA00013080"/>
    </source>
</evidence>
<dbReference type="GO" id="GO:0008837">
    <property type="term" value="F:diaminopimelate epimerase activity"/>
    <property type="evidence" value="ECO:0007669"/>
    <property type="project" value="UniProtKB-EC"/>
</dbReference>
<protein>
    <recommendedName>
        <fullName evidence="3 8">Diaminopimelate epimerase</fullName>
        <shortName evidence="8">DAP epimerase</shortName>
        <ecNumber evidence="3 8">5.1.1.7</ecNumber>
    </recommendedName>
    <alternativeName>
        <fullName evidence="8">PLP-independent amino acid racemase</fullName>
    </alternativeName>
</protein>
<dbReference type="Gene3D" id="3.10.310.10">
    <property type="entry name" value="Diaminopimelate Epimerase, Chain A, domain 1"/>
    <property type="match status" value="2"/>
</dbReference>
<dbReference type="EMBL" id="JASKYM010000006">
    <property type="protein sequence ID" value="MDK2564206.1"/>
    <property type="molecule type" value="Genomic_DNA"/>
</dbReference>
<feature type="binding site" evidence="8">
    <location>
        <begin position="222"/>
        <end position="223"/>
    </location>
    <ligand>
        <name>substrate</name>
    </ligand>
</feature>
<evidence type="ECO:0000313" key="11">
    <source>
        <dbReference type="Proteomes" id="UP001301012"/>
    </source>
</evidence>
<dbReference type="Pfam" id="PF01678">
    <property type="entry name" value="DAP_epimerase"/>
    <property type="match status" value="2"/>
</dbReference>
<evidence type="ECO:0000313" key="10">
    <source>
        <dbReference type="EMBL" id="MDK2564206.1"/>
    </source>
</evidence>
<sequence>MIKFQKFQGTGNDFIIFKESDLKDIDYSSLAKKVCNRNFGIGADGMIVVAASNNSDVKMCFYNADGSIATMCGNGIRCFSKFVYENSIVNNTEFSVETLAGIMKIKVSLENDKVAFVDVNLGRPLFVAPEIPIDKENKLYINKEISVGNETFKVNSLVIGTIHTVIFVDDFENIDFERIGSKIENSEIYPMKTNVNFCKIIDKENIDVVTWEKGVGITKACGTGAAASAIISSIVHDCSKKVKVKVKGGELFIEQRDGEAFLIGPTEYICSGEYNYYTN</sequence>
<gene>
    <name evidence="8 10" type="primary">dapF</name>
    <name evidence="10" type="ORF">QOZ84_11650</name>
</gene>
<dbReference type="RefSeq" id="WP_284133137.1">
    <property type="nucleotide sequence ID" value="NZ_JASKYM010000006.1"/>
</dbReference>
<proteinExistence type="inferred from homology"/>
<evidence type="ECO:0000256" key="8">
    <source>
        <dbReference type="HAMAP-Rule" id="MF_00197"/>
    </source>
</evidence>
<evidence type="ECO:0000256" key="1">
    <source>
        <dbReference type="ARBA" id="ARBA00005196"/>
    </source>
</evidence>